<dbReference type="SFLD" id="SFLDS00019">
    <property type="entry name" value="Glutathione_Transferase_(cytos"/>
    <property type="match status" value="1"/>
</dbReference>
<evidence type="ECO:0000259" key="2">
    <source>
        <dbReference type="PROSITE" id="PS50405"/>
    </source>
</evidence>
<feature type="domain" description="GST N-terminal" evidence="1">
    <location>
        <begin position="1"/>
        <end position="83"/>
    </location>
</feature>
<dbReference type="InterPro" id="IPR040079">
    <property type="entry name" value="Glutathione_S-Trfase"/>
</dbReference>
<keyword evidence="4" id="KW-1185">Reference proteome</keyword>
<dbReference type="PANTHER" id="PTHR44051:SF8">
    <property type="entry name" value="GLUTATHIONE S-TRANSFERASE GSTA"/>
    <property type="match status" value="1"/>
</dbReference>
<dbReference type="EC" id="2.5.1.18" evidence="3"/>
<dbReference type="RefSeq" id="WP_149321163.1">
    <property type="nucleotide sequence ID" value="NZ_JARWAH010000001.1"/>
</dbReference>
<dbReference type="Pfam" id="PF13409">
    <property type="entry name" value="GST_N_2"/>
    <property type="match status" value="1"/>
</dbReference>
<dbReference type="CDD" id="cd03188">
    <property type="entry name" value="GST_C_Beta"/>
    <property type="match status" value="1"/>
</dbReference>
<sequence>MKLYYAPGTCSLSPHIVAREAGIELELEKVDIKAKPKRTESGADFTQINPKGYVPALQLDDGTLLTEGAAMIQLLAEYAPEHDLVPPVGVMARYQLQEWLIFISSELHKMFSPWLFHPEYGEKAQLVAREKINERFVLLDRTLENRDFLMGEHFTVADAYCFAVVRWSVTKDIDLSPYPWLKAYMQRVASRPKVKEALSAEGLETSLFF</sequence>
<evidence type="ECO:0000259" key="1">
    <source>
        <dbReference type="PROSITE" id="PS50404"/>
    </source>
</evidence>
<dbReference type="InterPro" id="IPR004045">
    <property type="entry name" value="Glutathione_S-Trfase_N"/>
</dbReference>
<accession>A0A5D9DDM9</accession>
<proteinExistence type="predicted"/>
<dbReference type="InterPro" id="IPR010987">
    <property type="entry name" value="Glutathione-S-Trfase_C-like"/>
</dbReference>
<gene>
    <name evidence="3" type="primary">gstA</name>
    <name evidence="3" type="ORF">FZZ93_04660</name>
</gene>
<name>A0A5D9DDM9_HALER</name>
<dbReference type="OrthoDB" id="5740960at2"/>
<dbReference type="Pfam" id="PF00043">
    <property type="entry name" value="GST_C"/>
    <property type="match status" value="1"/>
</dbReference>
<dbReference type="InterPro" id="IPR036282">
    <property type="entry name" value="Glutathione-S-Trfase_C_sf"/>
</dbReference>
<dbReference type="SFLD" id="SFLDG00358">
    <property type="entry name" value="Main_(cytGST)"/>
    <property type="match status" value="1"/>
</dbReference>
<keyword evidence="3" id="KW-0808">Transferase</keyword>
<dbReference type="EMBL" id="VTPU01000003">
    <property type="protein sequence ID" value="TZG40765.1"/>
    <property type="molecule type" value="Genomic_DNA"/>
</dbReference>
<dbReference type="SFLD" id="SFLDG01150">
    <property type="entry name" value="Main.1:_Beta-like"/>
    <property type="match status" value="1"/>
</dbReference>
<dbReference type="InterPro" id="IPR036249">
    <property type="entry name" value="Thioredoxin-like_sf"/>
</dbReference>
<dbReference type="AlphaFoldDB" id="A0A5D9DDM9"/>
<dbReference type="InterPro" id="IPR004046">
    <property type="entry name" value="GST_C"/>
</dbReference>
<protein>
    <submittedName>
        <fullName evidence="3">Glutathione transferase GstA</fullName>
        <ecNumber evidence="3">2.5.1.18</ecNumber>
    </submittedName>
</protein>
<dbReference type="Gene3D" id="1.20.1050.10">
    <property type="match status" value="1"/>
</dbReference>
<feature type="domain" description="GST C-terminal" evidence="2">
    <location>
        <begin position="89"/>
        <end position="207"/>
    </location>
</feature>
<dbReference type="PANTHER" id="PTHR44051">
    <property type="entry name" value="GLUTATHIONE S-TRANSFERASE-RELATED"/>
    <property type="match status" value="1"/>
</dbReference>
<evidence type="ECO:0000313" key="3">
    <source>
        <dbReference type="EMBL" id="TZG40765.1"/>
    </source>
</evidence>
<dbReference type="PROSITE" id="PS50405">
    <property type="entry name" value="GST_CTER"/>
    <property type="match status" value="1"/>
</dbReference>
<comment type="caution">
    <text evidence="3">The sequence shown here is derived from an EMBL/GenBank/DDBJ whole genome shotgun (WGS) entry which is preliminary data.</text>
</comment>
<reference evidence="3 4" key="1">
    <citation type="submission" date="2019-08" db="EMBL/GenBank/DDBJ databases">
        <title>Draft Genome Sequence of Halomonas eurihalina Isolated from Preserved Hide-surface.</title>
        <authorList>
            <person name="Hussain S.A."/>
            <person name="Xu A."/>
            <person name="Sarker M."/>
            <person name="Sommers C."/>
        </authorList>
    </citation>
    <scope>NUCLEOTIDE SEQUENCE [LARGE SCALE GENOMIC DNA]</scope>
    <source>
        <strain evidence="3 4">MS1</strain>
    </source>
</reference>
<dbReference type="PROSITE" id="PS50404">
    <property type="entry name" value="GST_NTER"/>
    <property type="match status" value="1"/>
</dbReference>
<dbReference type="Gene3D" id="3.40.30.10">
    <property type="entry name" value="Glutaredoxin"/>
    <property type="match status" value="1"/>
</dbReference>
<dbReference type="Proteomes" id="UP000324260">
    <property type="component" value="Unassembled WGS sequence"/>
</dbReference>
<evidence type="ECO:0000313" key="4">
    <source>
        <dbReference type="Proteomes" id="UP000324260"/>
    </source>
</evidence>
<dbReference type="GO" id="GO:0004364">
    <property type="term" value="F:glutathione transferase activity"/>
    <property type="evidence" value="ECO:0007669"/>
    <property type="project" value="UniProtKB-EC"/>
</dbReference>
<organism evidence="3 4">
    <name type="scientific">Halomonas eurihalina</name>
    <dbReference type="NCBI Taxonomy" id="42566"/>
    <lineage>
        <taxon>Bacteria</taxon>
        <taxon>Pseudomonadati</taxon>
        <taxon>Pseudomonadota</taxon>
        <taxon>Gammaproteobacteria</taxon>
        <taxon>Oceanospirillales</taxon>
        <taxon>Halomonadaceae</taxon>
        <taxon>Halomonas</taxon>
    </lineage>
</organism>
<dbReference type="NCBIfam" id="NF007831">
    <property type="entry name" value="PRK10542.1"/>
    <property type="match status" value="1"/>
</dbReference>
<dbReference type="SUPFAM" id="SSF52833">
    <property type="entry name" value="Thioredoxin-like"/>
    <property type="match status" value="1"/>
</dbReference>
<dbReference type="CDD" id="cd03057">
    <property type="entry name" value="GST_N_Beta"/>
    <property type="match status" value="1"/>
</dbReference>
<dbReference type="SUPFAM" id="SSF47616">
    <property type="entry name" value="GST C-terminal domain-like"/>
    <property type="match status" value="1"/>
</dbReference>